<evidence type="ECO:0000313" key="10">
    <source>
        <dbReference type="EMBL" id="EQD50850.1"/>
    </source>
</evidence>
<evidence type="ECO:0000256" key="2">
    <source>
        <dbReference type="ARBA" id="ARBA00022448"/>
    </source>
</evidence>
<evidence type="ECO:0000256" key="8">
    <source>
        <dbReference type="ARBA" id="ARBA00023136"/>
    </source>
</evidence>
<gene>
    <name evidence="10" type="ORF">B1B_11093</name>
</gene>
<dbReference type="GO" id="GO:0009678">
    <property type="term" value="F:diphosphate hydrolysis-driven proton transmembrane transporter activity"/>
    <property type="evidence" value="ECO:0007669"/>
    <property type="project" value="InterPro"/>
</dbReference>
<name>T1B9D5_9ZZZZ</name>
<feature type="non-terminal residue" evidence="10">
    <location>
        <position position="1"/>
    </location>
</feature>
<organism evidence="10">
    <name type="scientific">mine drainage metagenome</name>
    <dbReference type="NCBI Taxonomy" id="410659"/>
    <lineage>
        <taxon>unclassified sequences</taxon>
        <taxon>metagenomes</taxon>
        <taxon>ecological metagenomes</taxon>
    </lineage>
</organism>
<keyword evidence="8 9" id="KW-0472">Membrane</keyword>
<dbReference type="InterPro" id="IPR004131">
    <property type="entry name" value="PPase-energised_H-pump"/>
</dbReference>
<keyword evidence="2" id="KW-0813">Transport</keyword>
<evidence type="ECO:0000256" key="7">
    <source>
        <dbReference type="ARBA" id="ARBA00023065"/>
    </source>
</evidence>
<keyword evidence="10" id="KW-0378">Hydrolase</keyword>
<feature type="transmembrane region" description="Helical" evidence="9">
    <location>
        <begin position="103"/>
        <end position="124"/>
    </location>
</feature>
<dbReference type="EMBL" id="AUZY01007179">
    <property type="protein sequence ID" value="EQD50850.1"/>
    <property type="molecule type" value="Genomic_DNA"/>
</dbReference>
<dbReference type="AlphaFoldDB" id="T1B9D5"/>
<dbReference type="Pfam" id="PF03030">
    <property type="entry name" value="H_PPase"/>
    <property type="match status" value="1"/>
</dbReference>
<keyword evidence="3 9" id="KW-0812">Transmembrane</keyword>
<dbReference type="GO" id="GO:0016020">
    <property type="term" value="C:membrane"/>
    <property type="evidence" value="ECO:0007669"/>
    <property type="project" value="InterPro"/>
</dbReference>
<protein>
    <submittedName>
        <fullName evidence="10">Inorganic H+ pyrophosphatase</fullName>
        <ecNumber evidence="10">3.6.1.1</ecNumber>
    </submittedName>
</protein>
<evidence type="ECO:0000256" key="3">
    <source>
        <dbReference type="ARBA" id="ARBA00022692"/>
    </source>
</evidence>
<feature type="transmembrane region" description="Helical" evidence="9">
    <location>
        <begin position="12"/>
        <end position="30"/>
    </location>
</feature>
<dbReference type="GO" id="GO:0004427">
    <property type="term" value="F:inorganic diphosphate phosphatase activity"/>
    <property type="evidence" value="ECO:0007669"/>
    <property type="project" value="UniProtKB-EC"/>
</dbReference>
<sequence length="128" mass="12863">DIVTQTAIHELALPAAIGVVTPLAVGFLLGPVALGGLLIGVILSGLPLAIFMTTGGGAWDNAKKFIEGGHFGGKGSDAHRAAVVGDTVGDATKDTAGPAINPLIKVVNTVSILFVALIVAHNLVHFLP</sequence>
<evidence type="ECO:0000256" key="1">
    <source>
        <dbReference type="ARBA" id="ARBA00004127"/>
    </source>
</evidence>
<keyword evidence="5" id="KW-1278">Translocase</keyword>
<keyword evidence="4" id="KW-0460">Magnesium</keyword>
<proteinExistence type="predicted"/>
<evidence type="ECO:0000256" key="5">
    <source>
        <dbReference type="ARBA" id="ARBA00022967"/>
    </source>
</evidence>
<reference evidence="10" key="1">
    <citation type="submission" date="2013-08" db="EMBL/GenBank/DDBJ databases">
        <authorList>
            <person name="Mendez C."/>
            <person name="Richter M."/>
            <person name="Ferrer M."/>
            <person name="Sanchez J."/>
        </authorList>
    </citation>
    <scope>NUCLEOTIDE SEQUENCE</scope>
</reference>
<evidence type="ECO:0000256" key="6">
    <source>
        <dbReference type="ARBA" id="ARBA00022989"/>
    </source>
</evidence>
<reference evidence="10" key="2">
    <citation type="journal article" date="2014" name="ISME J.">
        <title>Microbial stratification in low pH oxic and suboxic macroscopic growths along an acid mine drainage.</title>
        <authorList>
            <person name="Mendez-Garcia C."/>
            <person name="Mesa V."/>
            <person name="Sprenger R.R."/>
            <person name="Richter M."/>
            <person name="Diez M.S."/>
            <person name="Solano J."/>
            <person name="Bargiela R."/>
            <person name="Golyshina O.V."/>
            <person name="Manteca A."/>
            <person name="Ramos J.L."/>
            <person name="Gallego J.R."/>
            <person name="Llorente I."/>
            <person name="Martins Dos Santos V.A."/>
            <person name="Jensen O.N."/>
            <person name="Pelaez A.I."/>
            <person name="Sanchez J."/>
            <person name="Ferrer M."/>
        </authorList>
    </citation>
    <scope>NUCLEOTIDE SEQUENCE</scope>
</reference>
<keyword evidence="6 9" id="KW-1133">Transmembrane helix</keyword>
<comment type="caution">
    <text evidence="10">The sequence shown here is derived from an EMBL/GenBank/DDBJ whole genome shotgun (WGS) entry which is preliminary data.</text>
</comment>
<comment type="subcellular location">
    <subcellularLocation>
        <location evidence="1">Endomembrane system</location>
        <topology evidence="1">Multi-pass membrane protein</topology>
    </subcellularLocation>
</comment>
<evidence type="ECO:0000256" key="4">
    <source>
        <dbReference type="ARBA" id="ARBA00022842"/>
    </source>
</evidence>
<dbReference type="GO" id="GO:0012505">
    <property type="term" value="C:endomembrane system"/>
    <property type="evidence" value="ECO:0007669"/>
    <property type="project" value="UniProtKB-SubCell"/>
</dbReference>
<dbReference type="PANTHER" id="PTHR31998">
    <property type="entry name" value="K(+)-INSENSITIVE PYROPHOSPHATE-ENERGIZED PROTON PUMP"/>
    <property type="match status" value="1"/>
</dbReference>
<dbReference type="EC" id="3.6.1.1" evidence="10"/>
<evidence type="ECO:0000256" key="9">
    <source>
        <dbReference type="SAM" id="Phobius"/>
    </source>
</evidence>
<accession>T1B9D5</accession>
<feature type="transmembrane region" description="Helical" evidence="9">
    <location>
        <begin position="36"/>
        <end position="59"/>
    </location>
</feature>
<keyword evidence="7" id="KW-0406">Ion transport</keyword>